<evidence type="ECO:0000313" key="3">
    <source>
        <dbReference type="Proteomes" id="UP000002630"/>
    </source>
</evidence>
<sequence length="684" mass="74302">MARRRSNQAAVAATASLLLVGLGLTALNPRNRALLPMVQDSSGGHRPLQESRAAAVGGRGEAGQAWPESWGREVGLRPGVRLPNQGRSKVGWAGVRDDSGWRSPHYGKIQRGHQAWLLQRAEEMRSSEGVASVDTRSGGRVEGGIGDANAAQGKTDGVTEEAGVAGEAGEGEGGSPVAVDSEGSTRVGEAPASAGGRGLEGRGDAEVFFSRAVVAASATATAAGGGAETGTRRPRLRRGLKRQGAAPEAGGEGAQTAPTEAATLPPEGKKKRAAVSEADSTRSASGGLREDDRAARTPRRTTTKRRTAGAGEERAQQSSVAATERAWRLKRGAELWRGTYVPPIEPTRRRELVYKWSYGKGPEEAAGATGGESGRILYVISSYDRRKRLGLGYDGKVDKLDYILMMMDEMKEACEGGFSPHVHLIAAWDTSEVADLIRDRLFCQRTGELVPYSSEEHPPSVRNNLAIKHRIYMKPRVEDFDVFMQVEDDMIVTLNHILLYREECDNLEKRLGMGGSRGRPNVFVPGFLRVEPGGTKDKEKDKWEGEWFEWEIVLSRLNPIKIYGAGTYMSLSPSKVLPRAGNNQGMWMATREQLKKMAANQACNYLEFDESSANGIPEMHSGSIQMFLPECGFIKVLYPNPRPFVNEGTDEQRQLLHDNPRSFLPHDTMPSGGVFFAGFPCDPF</sequence>
<dbReference type="EMBL" id="FN649733">
    <property type="protein sequence ID" value="CBN76888.1"/>
    <property type="molecule type" value="Genomic_DNA"/>
</dbReference>
<dbReference type="AlphaFoldDB" id="D8LJ04"/>
<protein>
    <submittedName>
        <fullName evidence="2">Uncharacterized protein</fullName>
    </submittedName>
</protein>
<proteinExistence type="predicted"/>
<organism evidence="2 3">
    <name type="scientific">Ectocarpus siliculosus</name>
    <name type="common">Brown alga</name>
    <name type="synonym">Conferva siliculosa</name>
    <dbReference type="NCBI Taxonomy" id="2880"/>
    <lineage>
        <taxon>Eukaryota</taxon>
        <taxon>Sar</taxon>
        <taxon>Stramenopiles</taxon>
        <taxon>Ochrophyta</taxon>
        <taxon>PX clade</taxon>
        <taxon>Phaeophyceae</taxon>
        <taxon>Ectocarpales</taxon>
        <taxon>Ectocarpaceae</taxon>
        <taxon>Ectocarpus</taxon>
    </lineage>
</organism>
<evidence type="ECO:0000313" key="2">
    <source>
        <dbReference type="EMBL" id="CBN76888.1"/>
    </source>
</evidence>
<keyword evidence="3" id="KW-1185">Reference proteome</keyword>
<accession>D8LJ04</accession>
<feature type="compositionally biased region" description="Low complexity" evidence="1">
    <location>
        <begin position="242"/>
        <end position="263"/>
    </location>
</feature>
<feature type="region of interest" description="Disordered" evidence="1">
    <location>
        <begin position="128"/>
        <end position="200"/>
    </location>
</feature>
<dbReference type="Proteomes" id="UP000002630">
    <property type="component" value="Linkage Group LG08"/>
</dbReference>
<name>D8LJ04_ECTSI</name>
<feature type="region of interest" description="Disordered" evidence="1">
    <location>
        <begin position="218"/>
        <end position="323"/>
    </location>
</feature>
<dbReference type="EMBL" id="FN648409">
    <property type="protein sequence ID" value="CBN76888.1"/>
    <property type="molecule type" value="Genomic_DNA"/>
</dbReference>
<gene>
    <name evidence="2" type="ORF">Esi_0023_0155</name>
</gene>
<evidence type="ECO:0000256" key="1">
    <source>
        <dbReference type="SAM" id="MobiDB-lite"/>
    </source>
</evidence>
<feature type="compositionally biased region" description="Basic residues" evidence="1">
    <location>
        <begin position="296"/>
        <end position="307"/>
    </location>
</feature>
<dbReference type="OrthoDB" id="10418079at2759"/>
<reference evidence="2 3" key="1">
    <citation type="journal article" date="2010" name="Nature">
        <title>The Ectocarpus genome and the independent evolution of multicellularity in brown algae.</title>
        <authorList>
            <person name="Cock J.M."/>
            <person name="Sterck L."/>
            <person name="Rouze P."/>
            <person name="Scornet D."/>
            <person name="Allen A.E."/>
            <person name="Amoutzias G."/>
            <person name="Anthouard V."/>
            <person name="Artiguenave F."/>
            <person name="Aury J.M."/>
            <person name="Badger J.H."/>
            <person name="Beszteri B."/>
            <person name="Billiau K."/>
            <person name="Bonnet E."/>
            <person name="Bothwell J.H."/>
            <person name="Bowler C."/>
            <person name="Boyen C."/>
            <person name="Brownlee C."/>
            <person name="Carrano C.J."/>
            <person name="Charrier B."/>
            <person name="Cho G.Y."/>
            <person name="Coelho S.M."/>
            <person name="Collen J."/>
            <person name="Corre E."/>
            <person name="Da Silva C."/>
            <person name="Delage L."/>
            <person name="Delaroque N."/>
            <person name="Dittami S.M."/>
            <person name="Doulbeau S."/>
            <person name="Elias M."/>
            <person name="Farnham G."/>
            <person name="Gachon C.M."/>
            <person name="Gschloessl B."/>
            <person name="Heesch S."/>
            <person name="Jabbari K."/>
            <person name="Jubin C."/>
            <person name="Kawai H."/>
            <person name="Kimura K."/>
            <person name="Kloareg B."/>
            <person name="Kupper F.C."/>
            <person name="Lang D."/>
            <person name="Le Bail A."/>
            <person name="Leblanc C."/>
            <person name="Lerouge P."/>
            <person name="Lohr M."/>
            <person name="Lopez P.J."/>
            <person name="Martens C."/>
            <person name="Maumus F."/>
            <person name="Michel G."/>
            <person name="Miranda-Saavedra D."/>
            <person name="Morales J."/>
            <person name="Moreau H."/>
            <person name="Motomura T."/>
            <person name="Nagasato C."/>
            <person name="Napoli C.A."/>
            <person name="Nelson D.R."/>
            <person name="Nyvall-Collen P."/>
            <person name="Peters A.F."/>
            <person name="Pommier C."/>
            <person name="Potin P."/>
            <person name="Poulain J."/>
            <person name="Quesneville H."/>
            <person name="Read B."/>
            <person name="Rensing S.A."/>
            <person name="Ritter A."/>
            <person name="Rousvoal S."/>
            <person name="Samanta M."/>
            <person name="Samson G."/>
            <person name="Schroeder D.C."/>
            <person name="Segurens B."/>
            <person name="Strittmatter M."/>
            <person name="Tonon T."/>
            <person name="Tregear J.W."/>
            <person name="Valentin K."/>
            <person name="von Dassow P."/>
            <person name="Yamagishi T."/>
            <person name="Van de Peer Y."/>
            <person name="Wincker P."/>
        </authorList>
    </citation>
    <scope>NUCLEOTIDE SEQUENCE [LARGE SCALE GENOMIC DNA]</scope>
    <source>
        <strain evidence="3">Ec32 / CCAP1310/4</strain>
    </source>
</reference>
<feature type="compositionally biased region" description="Basic residues" evidence="1">
    <location>
        <begin position="232"/>
        <end position="241"/>
    </location>
</feature>
<dbReference type="InParanoid" id="D8LJ04"/>